<gene>
    <name evidence="10" type="ORF">LX99_02830</name>
</gene>
<evidence type="ECO:0000256" key="5">
    <source>
        <dbReference type="ARBA" id="ARBA00023001"/>
    </source>
</evidence>
<proteinExistence type="inferred from homology"/>
<dbReference type="GO" id="GO:0030245">
    <property type="term" value="P:cellulose catabolic process"/>
    <property type="evidence" value="ECO:0007669"/>
    <property type="project" value="UniProtKB-KW"/>
</dbReference>
<keyword evidence="7 9" id="KW-0119">Carbohydrate metabolism</keyword>
<evidence type="ECO:0000256" key="7">
    <source>
        <dbReference type="ARBA" id="ARBA00023326"/>
    </source>
</evidence>
<reference evidence="10 11" key="1">
    <citation type="submission" date="2018-05" db="EMBL/GenBank/DDBJ databases">
        <title>Genomic Encyclopedia of Archaeal and Bacterial Type Strains, Phase II (KMG-II): from individual species to whole genera.</title>
        <authorList>
            <person name="Goeker M."/>
        </authorList>
    </citation>
    <scope>NUCLEOTIDE SEQUENCE [LARGE SCALE GENOMIC DNA]</scope>
    <source>
        <strain evidence="10 11">DSM 19975</strain>
    </source>
</reference>
<dbReference type="SUPFAM" id="SSF48208">
    <property type="entry name" value="Six-hairpin glycosidases"/>
    <property type="match status" value="1"/>
</dbReference>
<organism evidence="10 11">
    <name type="scientific">Mucilaginibacter oryzae</name>
    <dbReference type="NCBI Taxonomy" id="468058"/>
    <lineage>
        <taxon>Bacteria</taxon>
        <taxon>Pseudomonadati</taxon>
        <taxon>Bacteroidota</taxon>
        <taxon>Sphingobacteriia</taxon>
        <taxon>Sphingobacteriales</taxon>
        <taxon>Sphingobacteriaceae</taxon>
        <taxon>Mucilaginibacter</taxon>
    </lineage>
</organism>
<evidence type="ECO:0000256" key="6">
    <source>
        <dbReference type="ARBA" id="ARBA00023295"/>
    </source>
</evidence>
<dbReference type="Gene3D" id="1.50.10.10">
    <property type="match status" value="1"/>
</dbReference>
<keyword evidence="5" id="KW-0136">Cellulose degradation</keyword>
<dbReference type="InterPro" id="IPR012341">
    <property type="entry name" value="6hp_glycosidase-like_sf"/>
</dbReference>
<keyword evidence="6 9" id="KW-0326">Glycosidase</keyword>
<name>A0A316HA37_9SPHI</name>
<feature type="active site" description="Nucleophile" evidence="8">
    <location>
        <position position="157"/>
    </location>
</feature>
<evidence type="ECO:0000313" key="11">
    <source>
        <dbReference type="Proteomes" id="UP000245678"/>
    </source>
</evidence>
<comment type="similarity">
    <text evidence="2 9">Belongs to the glycosyl hydrolase 8 (cellulase D) family.</text>
</comment>
<dbReference type="InterPro" id="IPR008928">
    <property type="entry name" value="6-hairpin_glycosidase_sf"/>
</dbReference>
<keyword evidence="7 9" id="KW-0624">Polysaccharide degradation</keyword>
<comment type="caution">
    <text evidence="10">The sequence shown here is derived from an EMBL/GenBank/DDBJ whole genome shotgun (WGS) entry which is preliminary data.</text>
</comment>
<evidence type="ECO:0000256" key="8">
    <source>
        <dbReference type="PROSITE-ProRule" id="PRU10058"/>
    </source>
</evidence>
<keyword evidence="3" id="KW-0732">Signal</keyword>
<protein>
    <recommendedName>
        <fullName evidence="9">Glucanase</fullName>
        <ecNumber evidence="9">3.2.1.-</ecNumber>
    </recommendedName>
</protein>
<dbReference type="SMR" id="A0A316HA37"/>
<sequence>MNLTMPKITRNCVQFSCFLILLLIVNGLCAQTVLRPFPKHVVYAAGTIKPSHLTQKQLDEQVEMFYNQWKARYIKPGCDRQQYYVWFEKPGKECVSEGQGYGMIITALMAGYDKQAKAVYDGLYNYYKAHPAGRSAYLMAWAQGKGCKSLDGSAATDGDMDIAYSLLLADKQWGSKGGINYLQEARKMLTAIMRYEINPLSYSVLLSDGSDGDSRDYYDMRTSDFMPANFKAFDDAVKNGKWQKVIDRNYSLLAKLQKTYSPDAGLVPDFIQRIDKKARPAKPHYLESKYDGFYNYNACRVPWRVGTDYLLYGDKRAKLFVDKINHWIKETTNGNPDNISAGYTLEGNDIKGRYFEALSFIAPFTVAAMVDKGNQQWLNKLWDYLVAFKLEDYDYYDNSIKMLNMIIVSGNYWKVE</sequence>
<dbReference type="Pfam" id="PF01270">
    <property type="entry name" value="Glyco_hydro_8"/>
    <property type="match status" value="1"/>
</dbReference>
<accession>A0A316HA37</accession>
<keyword evidence="11" id="KW-1185">Reference proteome</keyword>
<dbReference type="PROSITE" id="PS00812">
    <property type="entry name" value="GLYCOSYL_HYDROL_F8"/>
    <property type="match status" value="1"/>
</dbReference>
<evidence type="ECO:0000256" key="4">
    <source>
        <dbReference type="ARBA" id="ARBA00022801"/>
    </source>
</evidence>
<evidence type="ECO:0000313" key="10">
    <source>
        <dbReference type="EMBL" id="PWK77944.1"/>
    </source>
</evidence>
<dbReference type="GO" id="GO:0008810">
    <property type="term" value="F:cellulase activity"/>
    <property type="evidence" value="ECO:0007669"/>
    <property type="project" value="UniProtKB-EC"/>
</dbReference>
<evidence type="ECO:0000256" key="2">
    <source>
        <dbReference type="ARBA" id="ARBA00009209"/>
    </source>
</evidence>
<evidence type="ECO:0000256" key="9">
    <source>
        <dbReference type="RuleBase" id="RU361167"/>
    </source>
</evidence>
<dbReference type="EMBL" id="QGHA01000004">
    <property type="protein sequence ID" value="PWK77944.1"/>
    <property type="molecule type" value="Genomic_DNA"/>
</dbReference>
<dbReference type="EC" id="3.2.1.-" evidence="9"/>
<dbReference type="Proteomes" id="UP000245678">
    <property type="component" value="Unassembled WGS sequence"/>
</dbReference>
<keyword evidence="4 9" id="KW-0378">Hydrolase</keyword>
<evidence type="ECO:0000256" key="1">
    <source>
        <dbReference type="ARBA" id="ARBA00000966"/>
    </source>
</evidence>
<dbReference type="PRINTS" id="PR00735">
    <property type="entry name" value="GLHYDRLASE8"/>
</dbReference>
<evidence type="ECO:0000256" key="3">
    <source>
        <dbReference type="ARBA" id="ARBA00022729"/>
    </source>
</evidence>
<comment type="catalytic activity">
    <reaction evidence="1">
        <text>Endohydrolysis of (1-&gt;4)-beta-D-glucosidic linkages in cellulose, lichenin and cereal beta-D-glucans.</text>
        <dbReference type="EC" id="3.2.1.4"/>
    </reaction>
</comment>
<dbReference type="InterPro" id="IPR019834">
    <property type="entry name" value="Glyco_hydro_8_CS"/>
</dbReference>
<dbReference type="AlphaFoldDB" id="A0A316HA37"/>
<dbReference type="InterPro" id="IPR002037">
    <property type="entry name" value="Glyco_hydro_8"/>
</dbReference>